<keyword evidence="4 10" id="KW-0812">Transmembrane</keyword>
<dbReference type="GO" id="GO:0006506">
    <property type="term" value="P:GPI anchor biosynthetic process"/>
    <property type="evidence" value="ECO:0007669"/>
    <property type="project" value="InterPro"/>
</dbReference>
<protein>
    <submittedName>
        <fullName evidence="13">Metallophos domain-containing protein</fullName>
    </submittedName>
</protein>
<dbReference type="InterPro" id="IPR029052">
    <property type="entry name" value="Metallo-depent_PP-like"/>
</dbReference>
<dbReference type="AlphaFoldDB" id="A0A0N5ANU3"/>
<evidence type="ECO:0000256" key="1">
    <source>
        <dbReference type="ARBA" id="ARBA00001936"/>
    </source>
</evidence>
<evidence type="ECO:0000256" key="7">
    <source>
        <dbReference type="ARBA" id="ARBA00022989"/>
    </source>
</evidence>
<comment type="cofactor">
    <cofactor evidence="1">
        <name>Mn(2+)</name>
        <dbReference type="ChEBI" id="CHEBI:29035"/>
    </cofactor>
</comment>
<dbReference type="Pfam" id="PF00149">
    <property type="entry name" value="Metallophos"/>
    <property type="match status" value="1"/>
</dbReference>
<evidence type="ECO:0000256" key="5">
    <source>
        <dbReference type="ARBA" id="ARBA00022723"/>
    </source>
</evidence>
<keyword evidence="6" id="KW-0378">Hydrolase</keyword>
<evidence type="ECO:0000256" key="3">
    <source>
        <dbReference type="ARBA" id="ARBA00008895"/>
    </source>
</evidence>
<dbReference type="InterPro" id="IPR033308">
    <property type="entry name" value="PGAP5/Cdc1/Ted1"/>
</dbReference>
<evidence type="ECO:0000313" key="12">
    <source>
        <dbReference type="Proteomes" id="UP000046393"/>
    </source>
</evidence>
<keyword evidence="9" id="KW-0464">Manganese</keyword>
<evidence type="ECO:0000256" key="9">
    <source>
        <dbReference type="ARBA" id="ARBA00023211"/>
    </source>
</evidence>
<dbReference type="WBParaSite" id="SMUV_0000629301-mRNA-1">
    <property type="protein sequence ID" value="SMUV_0000629301-mRNA-1"/>
    <property type="gene ID" value="SMUV_0000629301"/>
</dbReference>
<dbReference type="GO" id="GO:0016020">
    <property type="term" value="C:membrane"/>
    <property type="evidence" value="ECO:0007669"/>
    <property type="project" value="UniProtKB-SubCell"/>
</dbReference>
<evidence type="ECO:0000313" key="13">
    <source>
        <dbReference type="WBParaSite" id="SMUV_0000629301-mRNA-1"/>
    </source>
</evidence>
<dbReference type="SUPFAM" id="SSF56300">
    <property type="entry name" value="Metallo-dependent phosphatases"/>
    <property type="match status" value="1"/>
</dbReference>
<dbReference type="GO" id="GO:0046872">
    <property type="term" value="F:metal ion binding"/>
    <property type="evidence" value="ECO:0007669"/>
    <property type="project" value="UniProtKB-KW"/>
</dbReference>
<keyword evidence="12" id="KW-1185">Reference proteome</keyword>
<evidence type="ECO:0000256" key="8">
    <source>
        <dbReference type="ARBA" id="ARBA00023136"/>
    </source>
</evidence>
<evidence type="ECO:0000256" key="6">
    <source>
        <dbReference type="ARBA" id="ARBA00022801"/>
    </source>
</evidence>
<keyword evidence="8 10" id="KW-0472">Membrane</keyword>
<evidence type="ECO:0000256" key="4">
    <source>
        <dbReference type="ARBA" id="ARBA00022692"/>
    </source>
</evidence>
<dbReference type="STRING" id="451379.A0A0N5ANU3"/>
<evidence type="ECO:0000259" key="11">
    <source>
        <dbReference type="Pfam" id="PF00149"/>
    </source>
</evidence>
<accession>A0A0N5ANU3</accession>
<reference evidence="13" key="1">
    <citation type="submission" date="2017-02" db="UniProtKB">
        <authorList>
            <consortium name="WormBaseParasite"/>
        </authorList>
    </citation>
    <scope>IDENTIFICATION</scope>
</reference>
<evidence type="ECO:0000256" key="2">
    <source>
        <dbReference type="ARBA" id="ARBA00004141"/>
    </source>
</evidence>
<comment type="similarity">
    <text evidence="3">Belongs to the metallophosphoesterase superfamily. MPPE1 family.</text>
</comment>
<keyword evidence="5" id="KW-0479">Metal-binding</keyword>
<sequence length="380" mass="44256">MRLKNRYSTALILSTVLLATFLFNEFLIYYVTISFACRWPKLVKTSKPVYHIFIISDLHLLGIYRGHWFDKLRREWQIYRSFQSATHLLSPNAVFFLGDQFDEGLLGPDEVFEMYASRFDSLMKVPSRIQRYVLVGNHDIGFHNEISPWRLNRFVNKYNTTFVSHATIGNNHFVLINSMAMERDGCQLCRQAEKELDILQKKLQCISDLNCNKNSDILYTPPILLQHFPLFRRDDSHCGDDPDTAPLSARSEKFREKLDCLSADATDRLLKAVKPRAVFDGHIHFGCKTWWPKPYSVWEWTVPSFSWRNTPQPGFMLLSVAEDELLVSKCLLPNELTVIALYTIVGILCLVYAVYVTYRSCCLKKRRLHPTYQLLTGKFD</sequence>
<comment type="subcellular location">
    <subcellularLocation>
        <location evidence="2">Membrane</location>
        <topology evidence="2">Multi-pass membrane protein</topology>
    </subcellularLocation>
</comment>
<dbReference type="PANTHER" id="PTHR13315:SF0">
    <property type="entry name" value="METALLOPHOSPHOESTERASE 1"/>
    <property type="match status" value="1"/>
</dbReference>
<proteinExistence type="inferred from homology"/>
<evidence type="ECO:0000256" key="10">
    <source>
        <dbReference type="SAM" id="Phobius"/>
    </source>
</evidence>
<dbReference type="Proteomes" id="UP000046393">
    <property type="component" value="Unplaced"/>
</dbReference>
<feature type="domain" description="Calcineurin-like phosphoesterase" evidence="11">
    <location>
        <begin position="51"/>
        <end position="284"/>
    </location>
</feature>
<feature type="transmembrane region" description="Helical" evidence="10">
    <location>
        <begin position="7"/>
        <end position="31"/>
    </location>
</feature>
<keyword evidence="7 10" id="KW-1133">Transmembrane helix</keyword>
<dbReference type="GO" id="GO:0016787">
    <property type="term" value="F:hydrolase activity"/>
    <property type="evidence" value="ECO:0007669"/>
    <property type="project" value="UniProtKB-KW"/>
</dbReference>
<dbReference type="PANTHER" id="PTHR13315">
    <property type="entry name" value="METALLO PHOSPHOESTERASE RELATED"/>
    <property type="match status" value="1"/>
</dbReference>
<organism evidence="12 13">
    <name type="scientific">Syphacia muris</name>
    <dbReference type="NCBI Taxonomy" id="451379"/>
    <lineage>
        <taxon>Eukaryota</taxon>
        <taxon>Metazoa</taxon>
        <taxon>Ecdysozoa</taxon>
        <taxon>Nematoda</taxon>
        <taxon>Chromadorea</taxon>
        <taxon>Rhabditida</taxon>
        <taxon>Spirurina</taxon>
        <taxon>Oxyuridomorpha</taxon>
        <taxon>Oxyuroidea</taxon>
        <taxon>Oxyuridae</taxon>
        <taxon>Syphacia</taxon>
    </lineage>
</organism>
<feature type="transmembrane region" description="Helical" evidence="10">
    <location>
        <begin position="339"/>
        <end position="358"/>
    </location>
</feature>
<dbReference type="Gene3D" id="3.60.21.10">
    <property type="match status" value="1"/>
</dbReference>
<name>A0A0N5ANU3_9BILA</name>
<dbReference type="InterPro" id="IPR004843">
    <property type="entry name" value="Calcineurin-like_PHP"/>
</dbReference>